<feature type="domain" description="Dihydrodipicolinate reductase C-terminal" evidence="15">
    <location>
        <begin position="127"/>
        <end position="232"/>
    </location>
</feature>
<accession>A0A9X1VBK5</accession>
<feature type="binding site" evidence="13">
    <location>
        <position position="152"/>
    </location>
    <ligand>
        <name>(S)-2,3,4,5-tetrahydrodipicolinate</name>
        <dbReference type="ChEBI" id="CHEBI:16845"/>
    </ligand>
</feature>
<feature type="binding site" evidence="13">
    <location>
        <begin position="161"/>
        <end position="162"/>
    </location>
    <ligand>
        <name>(S)-2,3,4,5-tetrahydrodipicolinate</name>
        <dbReference type="ChEBI" id="CHEBI:16845"/>
    </ligand>
</feature>
<comment type="function">
    <text evidence="13">Catalyzes the conversion of 4-hydroxy-tetrahydrodipicolinate (HTPA) to tetrahydrodipicolinate.</text>
</comment>
<sequence>MEPIRVVIAGIQGKMGRETVRATMSAPDIIVVGGIDRKRKDTAIQDTEFPFPIYTEPNLCFLETRPDVYVDFTDALGAQINASAAIETGVRPIIGSTGLSSDFLKSLDQELRSAQSGGLFAPNFAIGALLMMKMANLIAPYLPDIEIIEYHHAEKKDAPSGTAKKTAEGIRKSLLEKSNVVKEIPIHSVRLPGYVAHQEILFGGDGEHVTIRHDSMSRTSFMPGVLLGIRKVIHVVGLTEGLEHYLF</sequence>
<reference evidence="16" key="1">
    <citation type="submission" date="2022-03" db="EMBL/GenBank/DDBJ databases">
        <title>Draft Genome Sequence of Firmicute Strain S0AB, a Heterotrophic Iron/Sulfur-Oxidizing Extreme Acidophile.</title>
        <authorList>
            <person name="Vergara E."/>
            <person name="Pakostova E."/>
            <person name="Johnson D.B."/>
            <person name="Holmes D.S."/>
        </authorList>
    </citation>
    <scope>NUCLEOTIDE SEQUENCE</scope>
    <source>
        <strain evidence="16">S0AB</strain>
    </source>
</reference>
<dbReference type="PANTHER" id="PTHR20836:SF0">
    <property type="entry name" value="4-HYDROXY-TETRAHYDRODIPICOLINATE REDUCTASE 1, CHLOROPLASTIC-RELATED"/>
    <property type="match status" value="1"/>
</dbReference>
<dbReference type="AlphaFoldDB" id="A0A9X1VBK5"/>
<evidence type="ECO:0000256" key="13">
    <source>
        <dbReference type="HAMAP-Rule" id="MF_00102"/>
    </source>
</evidence>
<evidence type="ECO:0000256" key="12">
    <source>
        <dbReference type="ARBA" id="ARBA00049396"/>
    </source>
</evidence>
<dbReference type="InterPro" id="IPR000846">
    <property type="entry name" value="DapB_N"/>
</dbReference>
<comment type="catalytic activity">
    <reaction evidence="11 13">
        <text>(S)-2,3,4,5-tetrahydrodipicolinate + NADP(+) + H2O = (2S,4S)-4-hydroxy-2,3,4,5-tetrahydrodipicolinate + NADPH + H(+)</text>
        <dbReference type="Rhea" id="RHEA:35331"/>
        <dbReference type="ChEBI" id="CHEBI:15377"/>
        <dbReference type="ChEBI" id="CHEBI:15378"/>
        <dbReference type="ChEBI" id="CHEBI:16845"/>
        <dbReference type="ChEBI" id="CHEBI:57783"/>
        <dbReference type="ChEBI" id="CHEBI:58349"/>
        <dbReference type="ChEBI" id="CHEBI:67139"/>
        <dbReference type="EC" id="1.17.1.8"/>
    </reaction>
</comment>
<name>A0A9X1VBK5_9BACL</name>
<dbReference type="GO" id="GO:0008839">
    <property type="term" value="F:4-hydroxy-tetrahydrodipicolinate reductase"/>
    <property type="evidence" value="ECO:0007669"/>
    <property type="project" value="UniProtKB-UniRule"/>
</dbReference>
<feature type="binding site" evidence="13">
    <location>
        <position position="39"/>
    </location>
    <ligand>
        <name>NADP(+)</name>
        <dbReference type="ChEBI" id="CHEBI:58349"/>
    </ligand>
</feature>
<dbReference type="HAMAP" id="MF_00102">
    <property type="entry name" value="DapB"/>
    <property type="match status" value="1"/>
</dbReference>
<comment type="caution">
    <text evidence="16">The sequence shown here is derived from an EMBL/GenBank/DDBJ whole genome shotgun (WGS) entry which is preliminary data.</text>
</comment>
<comment type="pathway">
    <text evidence="9 13">Amino-acid biosynthesis; L-lysine biosynthesis via DAP pathway; (S)-tetrahydrodipicolinate from L-aspartate: step 4/4.</text>
</comment>
<dbReference type="GO" id="GO:0009089">
    <property type="term" value="P:lysine biosynthetic process via diaminopimelate"/>
    <property type="evidence" value="ECO:0007669"/>
    <property type="project" value="UniProtKB-UniRule"/>
</dbReference>
<comment type="caution">
    <text evidence="13">Lacks conserved residue(s) required for the propagation of feature annotation.</text>
</comment>
<dbReference type="FunFam" id="3.30.360.10:FF:000009">
    <property type="entry name" value="4-hydroxy-tetrahydrodipicolinate reductase"/>
    <property type="match status" value="1"/>
</dbReference>
<comment type="catalytic activity">
    <reaction evidence="12 13">
        <text>(S)-2,3,4,5-tetrahydrodipicolinate + NAD(+) + H2O = (2S,4S)-4-hydroxy-2,3,4,5-tetrahydrodipicolinate + NADH + H(+)</text>
        <dbReference type="Rhea" id="RHEA:35323"/>
        <dbReference type="ChEBI" id="CHEBI:15377"/>
        <dbReference type="ChEBI" id="CHEBI:15378"/>
        <dbReference type="ChEBI" id="CHEBI:16845"/>
        <dbReference type="ChEBI" id="CHEBI:57540"/>
        <dbReference type="ChEBI" id="CHEBI:57945"/>
        <dbReference type="ChEBI" id="CHEBI:67139"/>
        <dbReference type="EC" id="1.17.1.8"/>
    </reaction>
</comment>
<keyword evidence="17" id="KW-1185">Reference proteome</keyword>
<dbReference type="InterPro" id="IPR036291">
    <property type="entry name" value="NAD(P)-bd_dom_sf"/>
</dbReference>
<dbReference type="RefSeq" id="WP_241715800.1">
    <property type="nucleotide sequence ID" value="NZ_JALBUF010000011.1"/>
</dbReference>
<protein>
    <recommendedName>
        <fullName evidence="10 13">4-hydroxy-tetrahydrodipicolinate reductase</fullName>
        <shortName evidence="13">HTPA reductase</shortName>
        <ecNumber evidence="10 13">1.17.1.8</ecNumber>
    </recommendedName>
</protein>
<dbReference type="PANTHER" id="PTHR20836">
    <property type="entry name" value="DIHYDRODIPICOLINATE REDUCTASE"/>
    <property type="match status" value="1"/>
</dbReference>
<evidence type="ECO:0000256" key="7">
    <source>
        <dbReference type="ARBA" id="ARBA00023027"/>
    </source>
</evidence>
<keyword evidence="6 13" id="KW-0560">Oxidoreductase</keyword>
<dbReference type="Proteomes" id="UP001139263">
    <property type="component" value="Unassembled WGS sequence"/>
</dbReference>
<evidence type="ECO:0000313" key="16">
    <source>
        <dbReference type="EMBL" id="MCI0184280.1"/>
    </source>
</evidence>
<dbReference type="InterPro" id="IPR022664">
    <property type="entry name" value="DapB_N_CS"/>
</dbReference>
<evidence type="ECO:0000259" key="15">
    <source>
        <dbReference type="Pfam" id="PF05173"/>
    </source>
</evidence>
<feature type="domain" description="Dihydrodipicolinate reductase N-terminal" evidence="14">
    <location>
        <begin position="4"/>
        <end position="124"/>
    </location>
</feature>
<keyword evidence="5 13" id="KW-0220">Diaminopimelate biosynthesis</keyword>
<evidence type="ECO:0000256" key="1">
    <source>
        <dbReference type="ARBA" id="ARBA00006642"/>
    </source>
</evidence>
<dbReference type="SUPFAM" id="SSF55347">
    <property type="entry name" value="Glyceraldehyde-3-phosphate dehydrogenase-like, C-terminal domain"/>
    <property type="match status" value="1"/>
</dbReference>
<feature type="binding site" evidence="13">
    <location>
        <begin position="121"/>
        <end position="124"/>
    </location>
    <ligand>
        <name>NAD(+)</name>
        <dbReference type="ChEBI" id="CHEBI:57540"/>
    </ligand>
</feature>
<evidence type="ECO:0000256" key="4">
    <source>
        <dbReference type="ARBA" id="ARBA00022857"/>
    </source>
</evidence>
<dbReference type="Gene3D" id="3.40.50.720">
    <property type="entry name" value="NAD(P)-binding Rossmann-like Domain"/>
    <property type="match status" value="1"/>
</dbReference>
<proteinExistence type="inferred from homology"/>
<dbReference type="GO" id="GO:0050661">
    <property type="term" value="F:NADP binding"/>
    <property type="evidence" value="ECO:0007669"/>
    <property type="project" value="UniProtKB-UniRule"/>
</dbReference>
<dbReference type="InterPro" id="IPR023940">
    <property type="entry name" value="DHDPR_bac"/>
</dbReference>
<dbReference type="GO" id="GO:0051287">
    <property type="term" value="F:NAD binding"/>
    <property type="evidence" value="ECO:0007669"/>
    <property type="project" value="UniProtKB-UniRule"/>
</dbReference>
<evidence type="ECO:0000259" key="14">
    <source>
        <dbReference type="Pfam" id="PF01113"/>
    </source>
</evidence>
<evidence type="ECO:0000256" key="8">
    <source>
        <dbReference type="ARBA" id="ARBA00023154"/>
    </source>
</evidence>
<evidence type="ECO:0000256" key="11">
    <source>
        <dbReference type="ARBA" id="ARBA00049080"/>
    </source>
</evidence>
<feature type="binding site" evidence="13">
    <location>
        <begin position="95"/>
        <end position="97"/>
    </location>
    <ligand>
        <name>NAD(+)</name>
        <dbReference type="ChEBI" id="CHEBI:57540"/>
    </ligand>
</feature>
<keyword evidence="3 13" id="KW-0028">Amino-acid biosynthesis</keyword>
<evidence type="ECO:0000256" key="3">
    <source>
        <dbReference type="ARBA" id="ARBA00022605"/>
    </source>
</evidence>
<dbReference type="EMBL" id="JALBUF010000011">
    <property type="protein sequence ID" value="MCI0184280.1"/>
    <property type="molecule type" value="Genomic_DNA"/>
</dbReference>
<dbReference type="GO" id="GO:0019877">
    <property type="term" value="P:diaminopimelate biosynthetic process"/>
    <property type="evidence" value="ECO:0007669"/>
    <property type="project" value="UniProtKB-UniRule"/>
</dbReference>
<comment type="caution">
    <text evidence="13">Was originally thought to be a dihydrodipicolinate reductase (DHDPR), catalyzing the conversion of dihydrodipicolinate to tetrahydrodipicolinate. However, it was shown in E.coli that the substrate of the enzymatic reaction is not dihydrodipicolinate (DHDP) but in fact (2S,4S)-4-hydroxy-2,3,4,5-tetrahydrodipicolinic acid (HTPA), the product released by the DapA-catalyzed reaction.</text>
</comment>
<keyword evidence="4 13" id="KW-0521">NADP</keyword>
<dbReference type="InterPro" id="IPR022663">
    <property type="entry name" value="DapB_C"/>
</dbReference>
<dbReference type="Gene3D" id="3.30.360.10">
    <property type="entry name" value="Dihydrodipicolinate Reductase, domain 2"/>
    <property type="match status" value="1"/>
</dbReference>
<evidence type="ECO:0000256" key="2">
    <source>
        <dbReference type="ARBA" id="ARBA00022490"/>
    </source>
</evidence>
<keyword evidence="8 13" id="KW-0457">Lysine biosynthesis</keyword>
<evidence type="ECO:0000256" key="6">
    <source>
        <dbReference type="ARBA" id="ARBA00023002"/>
    </source>
</evidence>
<gene>
    <name evidence="13 16" type="primary">dapB</name>
    <name evidence="16" type="ORF">MM817_02575</name>
</gene>
<dbReference type="PIRSF" id="PIRSF000161">
    <property type="entry name" value="DHPR"/>
    <property type="match status" value="1"/>
</dbReference>
<feature type="binding site" evidence="13">
    <location>
        <begin position="10"/>
        <end position="15"/>
    </location>
    <ligand>
        <name>NAD(+)</name>
        <dbReference type="ChEBI" id="CHEBI:57540"/>
    </ligand>
</feature>
<comment type="subcellular location">
    <subcellularLocation>
        <location evidence="13">Cytoplasm</location>
    </subcellularLocation>
</comment>
<dbReference type="CDD" id="cd02274">
    <property type="entry name" value="DHDPR_N"/>
    <property type="match status" value="1"/>
</dbReference>
<dbReference type="SUPFAM" id="SSF51735">
    <property type="entry name" value="NAD(P)-binding Rossmann-fold domains"/>
    <property type="match status" value="1"/>
</dbReference>
<dbReference type="Pfam" id="PF01113">
    <property type="entry name" value="DapB_N"/>
    <property type="match status" value="1"/>
</dbReference>
<dbReference type="Pfam" id="PF05173">
    <property type="entry name" value="DapB_C"/>
    <property type="match status" value="1"/>
</dbReference>
<dbReference type="GO" id="GO:0016726">
    <property type="term" value="F:oxidoreductase activity, acting on CH or CH2 groups, NAD or NADP as acceptor"/>
    <property type="evidence" value="ECO:0007669"/>
    <property type="project" value="UniProtKB-UniRule"/>
</dbReference>
<comment type="subunit">
    <text evidence="13">Homotetramer.</text>
</comment>
<evidence type="ECO:0000313" key="17">
    <source>
        <dbReference type="Proteomes" id="UP001139263"/>
    </source>
</evidence>
<evidence type="ECO:0000256" key="10">
    <source>
        <dbReference type="ARBA" id="ARBA00038983"/>
    </source>
</evidence>
<keyword evidence="2 13" id="KW-0963">Cytoplasm</keyword>
<keyword evidence="7 13" id="KW-0520">NAD</keyword>
<evidence type="ECO:0000256" key="9">
    <source>
        <dbReference type="ARBA" id="ARBA00037922"/>
    </source>
</evidence>
<evidence type="ECO:0000256" key="5">
    <source>
        <dbReference type="ARBA" id="ARBA00022915"/>
    </source>
</evidence>
<feature type="active site" description="Proton donor" evidence="13">
    <location>
        <position position="155"/>
    </location>
</feature>
<feature type="active site" description="Proton donor/acceptor" evidence="13">
    <location>
        <position position="151"/>
    </location>
</feature>
<dbReference type="GO" id="GO:0005829">
    <property type="term" value="C:cytosol"/>
    <property type="evidence" value="ECO:0007669"/>
    <property type="project" value="TreeGrafter"/>
</dbReference>
<dbReference type="NCBIfam" id="TIGR00036">
    <property type="entry name" value="dapB"/>
    <property type="match status" value="1"/>
</dbReference>
<organism evidence="16 17">
    <name type="scientific">Sulfoacidibacillus ferrooxidans</name>
    <dbReference type="NCBI Taxonomy" id="2005001"/>
    <lineage>
        <taxon>Bacteria</taxon>
        <taxon>Bacillati</taxon>
        <taxon>Bacillota</taxon>
        <taxon>Bacilli</taxon>
        <taxon>Bacillales</taxon>
        <taxon>Alicyclobacillaceae</taxon>
        <taxon>Sulfoacidibacillus</taxon>
    </lineage>
</organism>
<comment type="similarity">
    <text evidence="1 13">Belongs to the DapB family.</text>
</comment>
<dbReference type="PROSITE" id="PS01298">
    <property type="entry name" value="DAPB"/>
    <property type="match status" value="1"/>
</dbReference>
<dbReference type="EC" id="1.17.1.8" evidence="10 13"/>